<accession>A0A927GW24</accession>
<proteinExistence type="predicted"/>
<gene>
    <name evidence="2" type="ORF">IB286_08300</name>
</gene>
<name>A0A927GW24_9GAMM</name>
<dbReference type="InterPro" id="IPR029069">
    <property type="entry name" value="HotDog_dom_sf"/>
</dbReference>
<dbReference type="GO" id="GO:0016790">
    <property type="term" value="F:thiolester hydrolase activity"/>
    <property type="evidence" value="ECO:0007669"/>
    <property type="project" value="UniProtKB-ARBA"/>
</dbReference>
<comment type="caution">
    <text evidence="2">The sequence shown here is derived from an EMBL/GenBank/DDBJ whole genome shotgun (WGS) entry which is preliminary data.</text>
</comment>
<evidence type="ECO:0000313" key="3">
    <source>
        <dbReference type="Proteomes" id="UP000610558"/>
    </source>
</evidence>
<reference evidence="2" key="1">
    <citation type="submission" date="2020-09" db="EMBL/GenBank/DDBJ databases">
        <authorList>
            <person name="Yoon J.-W."/>
        </authorList>
    </citation>
    <scope>NUCLEOTIDE SEQUENCE</scope>
    <source>
        <strain evidence="2">KMU-158</strain>
    </source>
</reference>
<protein>
    <submittedName>
        <fullName evidence="2">PaaI family thioesterase</fullName>
    </submittedName>
</protein>
<dbReference type="Proteomes" id="UP000610558">
    <property type="component" value="Unassembled WGS sequence"/>
</dbReference>
<dbReference type="AlphaFoldDB" id="A0A927GW24"/>
<dbReference type="SUPFAM" id="SSF54637">
    <property type="entry name" value="Thioesterase/thiol ester dehydrase-isomerase"/>
    <property type="match status" value="1"/>
</dbReference>
<dbReference type="EMBL" id="JACXLD010000004">
    <property type="protein sequence ID" value="MBD2859010.1"/>
    <property type="molecule type" value="Genomic_DNA"/>
</dbReference>
<dbReference type="Gene3D" id="3.10.129.10">
    <property type="entry name" value="Hotdog Thioesterase"/>
    <property type="match status" value="1"/>
</dbReference>
<organism evidence="2 3">
    <name type="scientific">Spongiibacter pelagi</name>
    <dbReference type="NCBI Taxonomy" id="2760804"/>
    <lineage>
        <taxon>Bacteria</taxon>
        <taxon>Pseudomonadati</taxon>
        <taxon>Pseudomonadota</taxon>
        <taxon>Gammaproteobacteria</taxon>
        <taxon>Cellvibrionales</taxon>
        <taxon>Spongiibacteraceae</taxon>
        <taxon>Spongiibacter</taxon>
    </lineage>
</organism>
<dbReference type="InterPro" id="IPR006683">
    <property type="entry name" value="Thioestr_dom"/>
</dbReference>
<dbReference type="Pfam" id="PF03061">
    <property type="entry name" value="4HBT"/>
    <property type="match status" value="1"/>
</dbReference>
<sequence>MVFEQGKTGIGSTEKLFDMFFTHVGTHRDLGLTLQNIEGDIAKIHLPFQSKHADSIENGSLHTTAIATAIDSACGCAVMLHLGKPAAIATVNLRIDYMRKPEPGRGLVIEASCYQYAEDFIYVGAAAYQVNSKIMCCNAVGIFKSDTPGPVLGMEIT</sequence>
<evidence type="ECO:0000259" key="1">
    <source>
        <dbReference type="Pfam" id="PF03061"/>
    </source>
</evidence>
<evidence type="ECO:0000313" key="2">
    <source>
        <dbReference type="EMBL" id="MBD2859010.1"/>
    </source>
</evidence>
<feature type="domain" description="Thioesterase" evidence="1">
    <location>
        <begin position="58"/>
        <end position="129"/>
    </location>
</feature>
<keyword evidence="3" id="KW-1185">Reference proteome</keyword>
<dbReference type="CDD" id="cd03443">
    <property type="entry name" value="PaaI_thioesterase"/>
    <property type="match status" value="1"/>
</dbReference>
<dbReference type="RefSeq" id="WP_051171147.1">
    <property type="nucleotide sequence ID" value="NZ_JACXLD010000004.1"/>
</dbReference>